<dbReference type="EMBL" id="ML975155">
    <property type="protein sequence ID" value="KAF1813473.1"/>
    <property type="molecule type" value="Genomic_DNA"/>
</dbReference>
<dbReference type="GeneID" id="54422397"/>
<feature type="domain" description="Thioesterase" evidence="1">
    <location>
        <begin position="17"/>
        <end position="129"/>
    </location>
</feature>
<keyword evidence="3" id="KW-1185">Reference proteome</keyword>
<dbReference type="InterPro" id="IPR001031">
    <property type="entry name" value="Thioesterase"/>
</dbReference>
<name>A0A6G1G5X7_9PEZI</name>
<proteinExistence type="predicted"/>
<evidence type="ECO:0000313" key="4">
    <source>
        <dbReference type="RefSeq" id="XP_033535104.1"/>
    </source>
</evidence>
<accession>A0A6G1G5X7</accession>
<dbReference type="Pfam" id="PF00975">
    <property type="entry name" value="Thioesterase"/>
    <property type="match status" value="1"/>
</dbReference>
<dbReference type="OrthoDB" id="3876441at2759"/>
<dbReference type="Proteomes" id="UP000504638">
    <property type="component" value="Unplaced"/>
</dbReference>
<reference evidence="2 4" key="1">
    <citation type="submission" date="2020-01" db="EMBL/GenBank/DDBJ databases">
        <authorList>
            <consortium name="DOE Joint Genome Institute"/>
            <person name="Haridas S."/>
            <person name="Albert R."/>
            <person name="Binder M."/>
            <person name="Bloem J."/>
            <person name="Labutti K."/>
            <person name="Salamov A."/>
            <person name="Andreopoulos B."/>
            <person name="Baker S.E."/>
            <person name="Barry K."/>
            <person name="Bills G."/>
            <person name="Bluhm B.H."/>
            <person name="Cannon C."/>
            <person name="Castanera R."/>
            <person name="Culley D.E."/>
            <person name="Daum C."/>
            <person name="Ezra D."/>
            <person name="Gonzalez J.B."/>
            <person name="Henrissat B."/>
            <person name="Kuo A."/>
            <person name="Liang C."/>
            <person name="Lipzen A."/>
            <person name="Lutzoni F."/>
            <person name="Magnuson J."/>
            <person name="Mondo S."/>
            <person name="Nolan M."/>
            <person name="Ohm R."/>
            <person name="Pangilinan J."/>
            <person name="Park H.-J."/>
            <person name="Ramirez L."/>
            <person name="Alfaro M."/>
            <person name="Sun H."/>
            <person name="Tritt A."/>
            <person name="Yoshinaga Y."/>
            <person name="Zwiers L.-H."/>
            <person name="Turgeon B.G."/>
            <person name="Goodwin S.B."/>
            <person name="Spatafora J.W."/>
            <person name="Crous P.W."/>
            <person name="Grigoriev I.V."/>
        </authorList>
    </citation>
    <scope>NUCLEOTIDE SEQUENCE</scope>
    <source>
        <strain evidence="2 4">CBS 781.70</strain>
    </source>
</reference>
<dbReference type="GO" id="GO:0016787">
    <property type="term" value="F:hydrolase activity"/>
    <property type="evidence" value="ECO:0007669"/>
    <property type="project" value="UniProtKB-KW"/>
</dbReference>
<dbReference type="InterPro" id="IPR029058">
    <property type="entry name" value="AB_hydrolase_fold"/>
</dbReference>
<keyword evidence="2" id="KW-0378">Hydrolase</keyword>
<gene>
    <name evidence="2 4" type="ORF">P152DRAFT_481555</name>
</gene>
<evidence type="ECO:0000259" key="1">
    <source>
        <dbReference type="Pfam" id="PF00975"/>
    </source>
</evidence>
<organism evidence="2">
    <name type="scientific">Eremomyces bilateralis CBS 781.70</name>
    <dbReference type="NCBI Taxonomy" id="1392243"/>
    <lineage>
        <taxon>Eukaryota</taxon>
        <taxon>Fungi</taxon>
        <taxon>Dikarya</taxon>
        <taxon>Ascomycota</taxon>
        <taxon>Pezizomycotina</taxon>
        <taxon>Dothideomycetes</taxon>
        <taxon>Dothideomycetes incertae sedis</taxon>
        <taxon>Eremomycetales</taxon>
        <taxon>Eremomycetaceae</taxon>
        <taxon>Eremomyces</taxon>
    </lineage>
</organism>
<evidence type="ECO:0000313" key="2">
    <source>
        <dbReference type="EMBL" id="KAF1813473.1"/>
    </source>
</evidence>
<reference evidence="4" key="3">
    <citation type="submission" date="2025-04" db="UniProtKB">
        <authorList>
            <consortium name="RefSeq"/>
        </authorList>
    </citation>
    <scope>IDENTIFICATION</scope>
    <source>
        <strain evidence="4">CBS 781.70</strain>
    </source>
</reference>
<sequence length="293" mass="32668">METVLHIQGDPSSHLTPLFLVHAVSGLALPYLRLGSVTRGEEFLDAGRPVYTIGSPIYNTKQYRLPSSLDELARQYVALLKYQQPEGPYLLGGWSMGGMVAMKMADVLLSYGEEVLKVIMLDSPNPEATPAFRSHREFETMLGNAYGAVAQRLGVDATMEPDFDSSEDDDEDLFLQGGELLSRLHHHVSNGLRIIANVKLGTMFTCKQTYDAVLIKCTKAPAQLSTTGSTPNLSYERKLFQKFSFREKNMLWDPRVFRSFRSIPIHADHDGILDDMAAPELTRILQSVLEQTG</sequence>
<dbReference type="SUPFAM" id="SSF53474">
    <property type="entry name" value="alpha/beta-Hydrolases"/>
    <property type="match status" value="1"/>
</dbReference>
<dbReference type="Gene3D" id="3.40.50.1820">
    <property type="entry name" value="alpha/beta hydrolase"/>
    <property type="match status" value="1"/>
</dbReference>
<protein>
    <submittedName>
        <fullName evidence="2 4">Alpha/beta-hydrolase</fullName>
    </submittedName>
</protein>
<dbReference type="RefSeq" id="XP_033535104.1">
    <property type="nucleotide sequence ID" value="XM_033681827.1"/>
</dbReference>
<dbReference type="AlphaFoldDB" id="A0A6G1G5X7"/>
<reference evidence="4" key="2">
    <citation type="submission" date="2020-04" db="EMBL/GenBank/DDBJ databases">
        <authorList>
            <consortium name="NCBI Genome Project"/>
        </authorList>
    </citation>
    <scope>NUCLEOTIDE SEQUENCE</scope>
    <source>
        <strain evidence="4">CBS 781.70</strain>
    </source>
</reference>
<evidence type="ECO:0000313" key="3">
    <source>
        <dbReference type="Proteomes" id="UP000504638"/>
    </source>
</evidence>